<evidence type="ECO:0000313" key="2">
    <source>
        <dbReference type="EMBL" id="TMW60273.1"/>
    </source>
</evidence>
<dbReference type="Gene3D" id="2.40.70.10">
    <property type="entry name" value="Acid Proteases"/>
    <property type="match status" value="1"/>
</dbReference>
<dbReference type="OrthoDB" id="441724at2759"/>
<keyword evidence="1" id="KW-0732">Signal</keyword>
<evidence type="ECO:0000313" key="3">
    <source>
        <dbReference type="Proteomes" id="UP000794436"/>
    </source>
</evidence>
<gene>
    <name evidence="2" type="ORF">Poli38472_000315</name>
</gene>
<dbReference type="AlphaFoldDB" id="A0A8K1CC37"/>
<name>A0A8K1CC37_PYTOL</name>
<feature type="signal peptide" evidence="1">
    <location>
        <begin position="1"/>
        <end position="20"/>
    </location>
</feature>
<keyword evidence="3" id="KW-1185">Reference proteome</keyword>
<comment type="caution">
    <text evidence="2">The sequence shown here is derived from an EMBL/GenBank/DDBJ whole genome shotgun (WGS) entry which is preliminary data.</text>
</comment>
<protein>
    <submittedName>
        <fullName evidence="2">Uncharacterized protein</fullName>
    </submittedName>
</protein>
<accession>A0A8K1CC37</accession>
<organism evidence="2 3">
    <name type="scientific">Pythium oligandrum</name>
    <name type="common">Mycoparasitic fungus</name>
    <dbReference type="NCBI Taxonomy" id="41045"/>
    <lineage>
        <taxon>Eukaryota</taxon>
        <taxon>Sar</taxon>
        <taxon>Stramenopiles</taxon>
        <taxon>Oomycota</taxon>
        <taxon>Peronosporomycetes</taxon>
        <taxon>Pythiales</taxon>
        <taxon>Pythiaceae</taxon>
        <taxon>Pythium</taxon>
    </lineage>
</organism>
<feature type="chain" id="PRO_5035431470" evidence="1">
    <location>
        <begin position="21"/>
        <end position="501"/>
    </location>
</feature>
<proteinExistence type="predicted"/>
<dbReference type="SUPFAM" id="SSF50630">
    <property type="entry name" value="Acid proteases"/>
    <property type="match status" value="1"/>
</dbReference>
<sequence length="501" mass="55952">MGRWTRWTCGVAALLGVSTGVPDLPTTLKMKYSNPVLPVMIEGHEKNLILTTDIDGIVLCTDRPDDSSFASDMGFDYSRKLLRYQLQGLVHGFVVAHLEIPSLKYSTQMPIMFFDLQQQWLSPAALRAVFDASNAHGFIGVGYAYRVPFSPLWSRLLMSTTRYRYNAEATWQEKNNKTAHMAKVAHEGDNTTEWDWSEPCASVDQIEDDASNNQGLTFPIQHASFSCQSDESSANATETRRVDMFGEYTSNWDVVIDFNAPCLMLPEEFYDSLAGWTGLEFNDELRLSEIDDISQLPTLSFSLGHDGPVHQLPLQDLILQNYSGTSTSSDSSAWVCIERSTSIIHAGSSLFSAVEGDVTATQRYRLQGSMSLRVSNMYYSPIVFGQMVLFSLGDMLVDGTNKQVAFRKPVNLTSTRALPICSQQTDCVGAQVYSSSRNACQDPDCSRYYFQSLDEETRQCVVDPDWLVFLTTTVAVFAAAEWGLAFKMKSLLQRQVQQSDG</sequence>
<dbReference type="InterPro" id="IPR021109">
    <property type="entry name" value="Peptidase_aspartic_dom_sf"/>
</dbReference>
<dbReference type="Proteomes" id="UP000794436">
    <property type="component" value="Unassembled WGS sequence"/>
</dbReference>
<evidence type="ECO:0000256" key="1">
    <source>
        <dbReference type="SAM" id="SignalP"/>
    </source>
</evidence>
<dbReference type="EMBL" id="SPLM01000108">
    <property type="protein sequence ID" value="TMW60273.1"/>
    <property type="molecule type" value="Genomic_DNA"/>
</dbReference>
<reference evidence="2" key="1">
    <citation type="submission" date="2019-03" db="EMBL/GenBank/DDBJ databases">
        <title>Long read genome sequence of the mycoparasitic Pythium oligandrum ATCC 38472 isolated from sugarbeet rhizosphere.</title>
        <authorList>
            <person name="Gaulin E."/>
        </authorList>
    </citation>
    <scope>NUCLEOTIDE SEQUENCE</scope>
    <source>
        <strain evidence="2">ATCC 38472_TT</strain>
    </source>
</reference>